<accession>A0AA85IUN5</accession>
<feature type="compositionally biased region" description="Polar residues" evidence="1">
    <location>
        <begin position="88"/>
        <end position="109"/>
    </location>
</feature>
<dbReference type="AlphaFoldDB" id="A0AA85IUN5"/>
<dbReference type="Proteomes" id="UP000050795">
    <property type="component" value="Unassembled WGS sequence"/>
</dbReference>
<sequence>MMKSTSNAVQPSQSTLSLDDKIAQIAGNLSIRDSYAASQGCRIYRAPDGSLSAVNWSGTMPCVVQTSNNNNNSSNSSSNANNSTMSSGQQLSTPIHPSPSMNQINSSSFMGGGTSPGFTNNFVLNANNPWATAIVPQSLPQQHSLVFTNQNQLTSTATTPHMQLMMNGGAIHNGRSTNNNPFL</sequence>
<keyword evidence="2" id="KW-1185">Reference proteome</keyword>
<organism evidence="2 3">
    <name type="scientific">Trichobilharzia regenti</name>
    <name type="common">Nasal bird schistosome</name>
    <dbReference type="NCBI Taxonomy" id="157069"/>
    <lineage>
        <taxon>Eukaryota</taxon>
        <taxon>Metazoa</taxon>
        <taxon>Spiralia</taxon>
        <taxon>Lophotrochozoa</taxon>
        <taxon>Platyhelminthes</taxon>
        <taxon>Trematoda</taxon>
        <taxon>Digenea</taxon>
        <taxon>Strigeidida</taxon>
        <taxon>Schistosomatoidea</taxon>
        <taxon>Schistosomatidae</taxon>
        <taxon>Trichobilharzia</taxon>
    </lineage>
</organism>
<dbReference type="WBParaSite" id="TREG1_111930.1">
    <property type="protein sequence ID" value="TREG1_111930.1"/>
    <property type="gene ID" value="TREG1_111930"/>
</dbReference>
<reference evidence="2" key="1">
    <citation type="submission" date="2022-06" db="EMBL/GenBank/DDBJ databases">
        <authorList>
            <person name="Berger JAMES D."/>
            <person name="Berger JAMES D."/>
        </authorList>
    </citation>
    <scope>NUCLEOTIDE SEQUENCE [LARGE SCALE GENOMIC DNA]</scope>
</reference>
<feature type="region of interest" description="Disordered" evidence="1">
    <location>
        <begin position="65"/>
        <end position="112"/>
    </location>
</feature>
<protein>
    <submittedName>
        <fullName evidence="3">Uncharacterized protein</fullName>
    </submittedName>
</protein>
<reference evidence="3" key="2">
    <citation type="submission" date="2023-11" db="UniProtKB">
        <authorList>
            <consortium name="WormBaseParasite"/>
        </authorList>
    </citation>
    <scope>IDENTIFICATION</scope>
</reference>
<evidence type="ECO:0000313" key="3">
    <source>
        <dbReference type="WBParaSite" id="TREG1_111930.1"/>
    </source>
</evidence>
<name>A0AA85IUN5_TRIRE</name>
<evidence type="ECO:0000313" key="2">
    <source>
        <dbReference type="Proteomes" id="UP000050795"/>
    </source>
</evidence>
<feature type="compositionally biased region" description="Low complexity" evidence="1">
    <location>
        <begin position="67"/>
        <end position="87"/>
    </location>
</feature>
<evidence type="ECO:0000256" key="1">
    <source>
        <dbReference type="SAM" id="MobiDB-lite"/>
    </source>
</evidence>
<proteinExistence type="predicted"/>